<dbReference type="EMBL" id="BAABME010006414">
    <property type="protein sequence ID" value="GAA0168303.1"/>
    <property type="molecule type" value="Genomic_DNA"/>
</dbReference>
<sequence length="228" mass="25054">MVDPPKTTDPSGNSGRRKITFLEGTETKPVNDPDKLFDWRCIQALLVQWVLNTIDPAIKKQVSFYEKVSPLWEMLKKRYSASHATRKQQLEFELAACVWYYIAVDDYEEPLPYLDTTYQKIREEESLRKASDAPIGNEFVALSLRSNPRMGDYVGYPEWWETRNRKGVHSGAAASWGRGAGVGSAAGNRVAGGSAAGAGAALHVVFSDRADAARSQGGAGTIPAISQD</sequence>
<gene>
    <name evidence="2" type="ORF">LIER_23051</name>
</gene>
<evidence type="ECO:0000256" key="1">
    <source>
        <dbReference type="SAM" id="MobiDB-lite"/>
    </source>
</evidence>
<dbReference type="PANTHER" id="PTHR37610">
    <property type="entry name" value="CCHC-TYPE DOMAIN-CONTAINING PROTEIN"/>
    <property type="match status" value="1"/>
</dbReference>
<organism evidence="2 3">
    <name type="scientific">Lithospermum erythrorhizon</name>
    <name type="common">Purple gromwell</name>
    <name type="synonym">Lithospermum officinale var. erythrorhizon</name>
    <dbReference type="NCBI Taxonomy" id="34254"/>
    <lineage>
        <taxon>Eukaryota</taxon>
        <taxon>Viridiplantae</taxon>
        <taxon>Streptophyta</taxon>
        <taxon>Embryophyta</taxon>
        <taxon>Tracheophyta</taxon>
        <taxon>Spermatophyta</taxon>
        <taxon>Magnoliopsida</taxon>
        <taxon>eudicotyledons</taxon>
        <taxon>Gunneridae</taxon>
        <taxon>Pentapetalae</taxon>
        <taxon>asterids</taxon>
        <taxon>lamiids</taxon>
        <taxon>Boraginales</taxon>
        <taxon>Boraginaceae</taxon>
        <taxon>Boraginoideae</taxon>
        <taxon>Lithospermeae</taxon>
        <taxon>Lithospermum</taxon>
    </lineage>
</organism>
<dbReference type="PANTHER" id="PTHR37610:SF101">
    <property type="entry name" value="(RAPE) HYPOTHETICAL PROTEIN"/>
    <property type="match status" value="1"/>
</dbReference>
<accession>A0AAV3R097</accession>
<evidence type="ECO:0000313" key="2">
    <source>
        <dbReference type="EMBL" id="GAA0168303.1"/>
    </source>
</evidence>
<protein>
    <submittedName>
        <fullName evidence="2">Uncharacterized protein</fullName>
    </submittedName>
</protein>
<dbReference type="AlphaFoldDB" id="A0AAV3R097"/>
<reference evidence="2 3" key="1">
    <citation type="submission" date="2024-01" db="EMBL/GenBank/DDBJ databases">
        <title>The complete chloroplast genome sequence of Lithospermum erythrorhizon: insights into the phylogenetic relationship among Boraginaceae species and the maternal lineages of purple gromwells.</title>
        <authorList>
            <person name="Okada T."/>
            <person name="Watanabe K."/>
        </authorList>
    </citation>
    <scope>NUCLEOTIDE SEQUENCE [LARGE SCALE GENOMIC DNA]</scope>
</reference>
<dbReference type="Proteomes" id="UP001454036">
    <property type="component" value="Unassembled WGS sequence"/>
</dbReference>
<keyword evidence="3" id="KW-1185">Reference proteome</keyword>
<evidence type="ECO:0000313" key="3">
    <source>
        <dbReference type="Proteomes" id="UP001454036"/>
    </source>
</evidence>
<name>A0AAV3R097_LITER</name>
<comment type="caution">
    <text evidence="2">The sequence shown here is derived from an EMBL/GenBank/DDBJ whole genome shotgun (WGS) entry which is preliminary data.</text>
</comment>
<proteinExistence type="predicted"/>
<feature type="region of interest" description="Disordered" evidence="1">
    <location>
        <begin position="1"/>
        <end position="26"/>
    </location>
</feature>